<feature type="domain" description="PilZ" evidence="1">
    <location>
        <begin position="5"/>
        <end position="80"/>
    </location>
</feature>
<evidence type="ECO:0000259" key="1">
    <source>
        <dbReference type="Pfam" id="PF07238"/>
    </source>
</evidence>
<dbReference type="Proteomes" id="UP001217476">
    <property type="component" value="Chromosome"/>
</dbReference>
<dbReference type="AlphaFoldDB" id="A0AAJ5VQV9"/>
<gene>
    <name evidence="2" type="ORF">P0Y65_12830</name>
</gene>
<proteinExistence type="predicted"/>
<organism evidence="2 3">
    <name type="scientific">Candidatus Devosia phytovorans</name>
    <dbReference type="NCBI Taxonomy" id="3121372"/>
    <lineage>
        <taxon>Bacteria</taxon>
        <taxon>Pseudomonadati</taxon>
        <taxon>Pseudomonadota</taxon>
        <taxon>Alphaproteobacteria</taxon>
        <taxon>Hyphomicrobiales</taxon>
        <taxon>Devosiaceae</taxon>
        <taxon>Devosia</taxon>
    </lineage>
</organism>
<protein>
    <submittedName>
        <fullName evidence="2">PilZ domain-containing protein</fullName>
    </submittedName>
</protein>
<evidence type="ECO:0000313" key="2">
    <source>
        <dbReference type="EMBL" id="WEK03086.1"/>
    </source>
</evidence>
<reference evidence="2" key="1">
    <citation type="submission" date="2023-03" db="EMBL/GenBank/DDBJ databases">
        <title>Andean soil-derived lignocellulolytic bacterial consortium as a source of novel taxa and putative plastic-active enzymes.</title>
        <authorList>
            <person name="Diaz-Garcia L."/>
            <person name="Chuvochina M."/>
            <person name="Feuerriegel G."/>
            <person name="Bunk B."/>
            <person name="Sproer C."/>
            <person name="Streit W.R."/>
            <person name="Rodriguez L.M."/>
            <person name="Overmann J."/>
            <person name="Jimenez D.J."/>
        </authorList>
    </citation>
    <scope>NUCLEOTIDE SEQUENCE</scope>
    <source>
        <strain evidence="2">MAG 4196</strain>
    </source>
</reference>
<evidence type="ECO:0000313" key="3">
    <source>
        <dbReference type="Proteomes" id="UP001217476"/>
    </source>
</evidence>
<name>A0AAJ5VQV9_9HYPH</name>
<dbReference type="GO" id="GO:0035438">
    <property type="term" value="F:cyclic-di-GMP binding"/>
    <property type="evidence" value="ECO:0007669"/>
    <property type="project" value="InterPro"/>
</dbReference>
<dbReference type="InterPro" id="IPR009875">
    <property type="entry name" value="PilZ_domain"/>
</dbReference>
<dbReference type="Pfam" id="PF07238">
    <property type="entry name" value="PilZ"/>
    <property type="match status" value="1"/>
</dbReference>
<dbReference type="EMBL" id="CP119312">
    <property type="protein sequence ID" value="WEK03086.1"/>
    <property type="molecule type" value="Genomic_DNA"/>
</dbReference>
<dbReference type="SUPFAM" id="SSF141371">
    <property type="entry name" value="PilZ domain-like"/>
    <property type="match status" value="1"/>
</dbReference>
<sequence length="81" mass="8966">MTEERRATIRHRTLKGARIASNEGFSTFTCMVRNMSDTGALLRLPSIVGVPDDFELVMDDGRTFTCSAVHKSATDIGVRFT</sequence>
<accession>A0AAJ5VQV9</accession>